<keyword evidence="1" id="KW-0732">Signal</keyword>
<feature type="domain" description="Lysozyme inhibitor LprI-like N-terminal" evidence="2">
    <location>
        <begin position="26"/>
        <end position="126"/>
    </location>
</feature>
<accession>A0A3D9BWK1</accession>
<keyword evidence="4" id="KW-1185">Reference proteome</keyword>
<dbReference type="Pfam" id="PF07007">
    <property type="entry name" value="LprI"/>
    <property type="match status" value="1"/>
</dbReference>
<name>A0A3D9BWK1_9RHOB</name>
<evidence type="ECO:0000259" key="2">
    <source>
        <dbReference type="Pfam" id="PF07007"/>
    </source>
</evidence>
<feature type="chain" id="PRO_5017672749" evidence="1">
    <location>
        <begin position="21"/>
        <end position="133"/>
    </location>
</feature>
<dbReference type="EMBL" id="QOHR01000004">
    <property type="protein sequence ID" value="REC57905.1"/>
    <property type="molecule type" value="Genomic_DNA"/>
</dbReference>
<evidence type="ECO:0000256" key="1">
    <source>
        <dbReference type="SAM" id="SignalP"/>
    </source>
</evidence>
<evidence type="ECO:0000313" key="3">
    <source>
        <dbReference type="EMBL" id="REC57905.1"/>
    </source>
</evidence>
<dbReference type="RefSeq" id="WP_115978742.1">
    <property type="nucleotide sequence ID" value="NZ_QOHR01000004.1"/>
</dbReference>
<comment type="caution">
    <text evidence="3">The sequence shown here is derived from an EMBL/GenBank/DDBJ whole genome shotgun (WGS) entry which is preliminary data.</text>
</comment>
<organism evidence="3 4">
    <name type="scientific">Rhodosalinus sediminis</name>
    <dbReference type="NCBI Taxonomy" id="1940533"/>
    <lineage>
        <taxon>Bacteria</taxon>
        <taxon>Pseudomonadati</taxon>
        <taxon>Pseudomonadota</taxon>
        <taxon>Alphaproteobacteria</taxon>
        <taxon>Rhodobacterales</taxon>
        <taxon>Paracoccaceae</taxon>
        <taxon>Rhodosalinus</taxon>
    </lineage>
</organism>
<gene>
    <name evidence="3" type="ORF">DRV84_04795</name>
</gene>
<dbReference type="Gene3D" id="1.20.1270.180">
    <property type="match status" value="1"/>
</dbReference>
<reference evidence="3 4" key="1">
    <citation type="journal article" date="2017" name="Int. J. Syst. Evol. Microbiol.">
        <title>Rhodosalinus sediminis gen. nov., sp. nov., isolated from marine saltern.</title>
        <authorList>
            <person name="Guo L.Y."/>
            <person name="Ling S.K."/>
            <person name="Li C.M."/>
            <person name="Chen G.J."/>
            <person name="Du Z.J."/>
        </authorList>
    </citation>
    <scope>NUCLEOTIDE SEQUENCE [LARGE SCALE GENOMIC DNA]</scope>
    <source>
        <strain evidence="3 4">WDN1C137</strain>
    </source>
</reference>
<feature type="signal peptide" evidence="1">
    <location>
        <begin position="1"/>
        <end position="20"/>
    </location>
</feature>
<protein>
    <submittedName>
        <fullName evidence="3">DUF1311 domain-containing protein</fullName>
    </submittedName>
</protein>
<evidence type="ECO:0000313" key="4">
    <source>
        <dbReference type="Proteomes" id="UP000257131"/>
    </source>
</evidence>
<dbReference type="AlphaFoldDB" id="A0A3D9BWK1"/>
<sequence length="133" mass="14931">MPSRSEAAVALFLLATPAAAQDVDCAEAVTQVEMTYCAEQAWLRADEALTLAWGLAIEEGRAIQSALPADAPVDVEEDLRAAQRVWIEFRDRACTAESHRAWGGSMMPMLVYACRERLTERRRQDLRRFAEEM</sequence>
<dbReference type="InterPro" id="IPR009739">
    <property type="entry name" value="LprI-like_N"/>
</dbReference>
<proteinExistence type="predicted"/>
<dbReference type="Proteomes" id="UP000257131">
    <property type="component" value="Unassembled WGS sequence"/>
</dbReference>
<dbReference type="OrthoDB" id="7340239at2"/>